<dbReference type="GO" id="GO:0005634">
    <property type="term" value="C:nucleus"/>
    <property type="evidence" value="ECO:0007669"/>
    <property type="project" value="UniProtKB-SubCell"/>
</dbReference>
<dbReference type="GO" id="GO:0031123">
    <property type="term" value="P:RNA 3'-end processing"/>
    <property type="evidence" value="ECO:0007669"/>
    <property type="project" value="InterPro"/>
</dbReference>
<keyword evidence="7 11" id="KW-0547">Nucleotide-binding</keyword>
<dbReference type="GO" id="GO:0005524">
    <property type="term" value="F:ATP binding"/>
    <property type="evidence" value="ECO:0007669"/>
    <property type="project" value="UniProtKB-UniRule"/>
</dbReference>
<reference evidence="18 19" key="1">
    <citation type="submission" date="2016-11" db="EMBL/GenBank/DDBJ databases">
        <title>Draft Genome Assembly of Colletotrichum chlorophyti a pathogen of herbaceous plants.</title>
        <authorList>
            <person name="Gan P."/>
            <person name="Narusaka M."/>
            <person name="Tsushima A."/>
            <person name="Narusaka Y."/>
            <person name="Takano Y."/>
            <person name="Shirasu K."/>
        </authorList>
    </citation>
    <scope>NUCLEOTIDE SEQUENCE [LARGE SCALE GENOMIC DNA]</scope>
    <source>
        <strain evidence="18 19">NTL11</strain>
    </source>
</reference>
<proteinExistence type="inferred from homology"/>
<accession>A0A1Q8RBT1</accession>
<feature type="binding site" evidence="12">
    <location>
        <position position="244"/>
    </location>
    <ligand>
        <name>ATP</name>
        <dbReference type="ChEBI" id="CHEBI:30616"/>
    </ligand>
</feature>
<feature type="binding site" evidence="13">
    <location>
        <position position="127"/>
    </location>
    <ligand>
        <name>Mg(2+)</name>
        <dbReference type="ChEBI" id="CHEBI:18420"/>
        <label>1</label>
        <note>catalytic</note>
    </ligand>
</feature>
<keyword evidence="9 13" id="KW-0460">Magnesium</keyword>
<feature type="binding site" evidence="12">
    <location>
        <position position="253"/>
    </location>
    <ligand>
        <name>ATP</name>
        <dbReference type="ChEBI" id="CHEBI:30616"/>
    </ligand>
</feature>
<evidence type="ECO:0000256" key="4">
    <source>
        <dbReference type="ARBA" id="ARBA00022664"/>
    </source>
</evidence>
<dbReference type="PANTHER" id="PTHR10682">
    <property type="entry name" value="POLY A POLYMERASE"/>
    <property type="match status" value="1"/>
</dbReference>
<evidence type="ECO:0000256" key="11">
    <source>
        <dbReference type="PIRNR" id="PIRNR018425"/>
    </source>
</evidence>
<feature type="domain" description="Poly(A) polymerase RNA-binding" evidence="15">
    <location>
        <begin position="595"/>
        <end position="657"/>
    </location>
</feature>
<evidence type="ECO:0000256" key="9">
    <source>
        <dbReference type="ARBA" id="ARBA00022842"/>
    </source>
</evidence>
<evidence type="ECO:0000256" key="5">
    <source>
        <dbReference type="ARBA" id="ARBA00022679"/>
    </source>
</evidence>
<dbReference type="GO" id="GO:0046872">
    <property type="term" value="F:metal ion binding"/>
    <property type="evidence" value="ECO:0007669"/>
    <property type="project" value="UniProtKB-KW"/>
</dbReference>
<evidence type="ECO:0000313" key="19">
    <source>
        <dbReference type="Proteomes" id="UP000186583"/>
    </source>
</evidence>
<keyword evidence="8 11" id="KW-0067">ATP-binding</keyword>
<evidence type="ECO:0000256" key="14">
    <source>
        <dbReference type="SAM" id="MobiDB-lite"/>
    </source>
</evidence>
<sequence>MASEERPLGVTPPISTALPTDAENQAMQALIEELRKQNTFESPADTEKRQISLPSKSNPGDILTNSSYPVTRHKVLAHLALICDEFVRRVARKREEGNDALIRDARGKIFTYGSFRLGVFGPGSDIDTLVVAPRYVTRADYFEIFPELLKEMAPPGAITDMAVVADAFVPIIKFEFSGISIDLIFSRIAMLKQLPKDFNVQDSSLLRGLDEAELRSLNGTRVTDEILGLVPEEATFKLALRAIKLWAQRRAIYANIMGFPGGVAWAMLVARVCQLYPKAASSVIVNKFFHIMRRWPWPQPVLLKQVEGGPLQVRVWNPKLYKGDQYHLMPVITPAYPSMCATYNITKSAMTVISHELQRGCDITDAIMMGKSPWSELFVKHTFFTQGYKYYISVITASTDKEAHKIWSGYVESKVRVLVQGLEQHASIALAHAFNKGYDRRHRCVNDEEIHQVQAGSMAFLVNDADDQTAKPTEGDNTSLKDGGNAKFDLSGIPTQKVAPNGVLGSKSDAADTIPGLNTEGGDATQMKEETDCAKSEDTARSTQPMEVFTTTHYIGLTLNEGRWPLTRGVHGQLFAISTSLLDANKSVIKADSLGAKSLDLSYQVDNFKSLCTAWEKYKPEVNCLTVQYVRRFHAAESNSFNLPDDVFEPGEKKPQRPQKRNGQIKKRGPSEENQQPPAKRQQASLTAAG</sequence>
<dbReference type="InterPro" id="IPR014492">
    <property type="entry name" value="PolyA_polymerase"/>
</dbReference>
<keyword evidence="5 11" id="KW-0808">Transferase</keyword>
<dbReference type="GO" id="GO:1990817">
    <property type="term" value="F:poly(A) RNA polymerase activity"/>
    <property type="evidence" value="ECO:0007669"/>
    <property type="project" value="UniProtKB-UniRule"/>
</dbReference>
<dbReference type="FunFam" id="3.30.460.10:FF:000002">
    <property type="entry name" value="Poly(A) polymerase alpha, putative"/>
    <property type="match status" value="1"/>
</dbReference>
<dbReference type="Pfam" id="PF20750">
    <property type="entry name" value="PAP_NTPase"/>
    <property type="match status" value="1"/>
</dbReference>
<comment type="subcellular location">
    <subcellularLocation>
        <location evidence="2 11">Nucleus</location>
    </subcellularLocation>
</comment>
<feature type="binding site" evidence="13">
    <location>
        <position position="125"/>
    </location>
    <ligand>
        <name>Mg(2+)</name>
        <dbReference type="ChEBI" id="CHEBI:18420"/>
        <label>2</label>
        <note>catalytic</note>
    </ligand>
</feature>
<evidence type="ECO:0000313" key="18">
    <source>
        <dbReference type="EMBL" id="OLN81818.1"/>
    </source>
</evidence>
<feature type="compositionally biased region" description="Basic residues" evidence="14">
    <location>
        <begin position="656"/>
        <end position="668"/>
    </location>
</feature>
<dbReference type="EC" id="2.7.7.19" evidence="11"/>
<evidence type="ECO:0000259" key="15">
    <source>
        <dbReference type="Pfam" id="PF04926"/>
    </source>
</evidence>
<comment type="catalytic activity">
    <reaction evidence="11">
        <text>RNA(n) + ATP = RNA(n)-3'-adenine ribonucleotide + diphosphate</text>
        <dbReference type="Rhea" id="RHEA:11332"/>
        <dbReference type="Rhea" id="RHEA-COMP:14527"/>
        <dbReference type="Rhea" id="RHEA-COMP:17347"/>
        <dbReference type="ChEBI" id="CHEBI:30616"/>
        <dbReference type="ChEBI" id="CHEBI:33019"/>
        <dbReference type="ChEBI" id="CHEBI:140395"/>
        <dbReference type="ChEBI" id="CHEBI:173115"/>
        <dbReference type="EC" id="2.7.7.19"/>
    </reaction>
</comment>
<dbReference type="InterPro" id="IPR011068">
    <property type="entry name" value="NuclTrfase_I-like_C"/>
</dbReference>
<evidence type="ECO:0000256" key="10">
    <source>
        <dbReference type="ARBA" id="ARBA00023242"/>
    </source>
</evidence>
<comment type="function">
    <text evidence="11">Polymerase that creates the 3'-poly(A) tail of mRNA's.</text>
</comment>
<dbReference type="Pfam" id="PF04928">
    <property type="entry name" value="PAP_central"/>
    <property type="match status" value="1"/>
</dbReference>
<keyword evidence="4 11" id="KW-0507">mRNA processing</keyword>
<keyword evidence="19" id="KW-1185">Reference proteome</keyword>
<keyword evidence="10 11" id="KW-0539">Nucleus</keyword>
<dbReference type="Gene3D" id="3.30.460.10">
    <property type="entry name" value="Beta Polymerase, domain 2"/>
    <property type="match status" value="1"/>
</dbReference>
<gene>
    <name evidence="18" type="ORF">CCHL11_08895</name>
</gene>
<evidence type="ECO:0000256" key="12">
    <source>
        <dbReference type="PIRSR" id="PIRSR018425-1"/>
    </source>
</evidence>
<comment type="caution">
    <text evidence="18">The sequence shown here is derived from an EMBL/GenBank/DDBJ whole genome shotgun (WGS) entry which is preliminary data.</text>
</comment>
<feature type="binding site" evidence="13">
    <location>
        <position position="127"/>
    </location>
    <ligand>
        <name>Mg(2+)</name>
        <dbReference type="ChEBI" id="CHEBI:18420"/>
        <label>2</label>
        <note>catalytic</note>
    </ligand>
</feature>
<evidence type="ECO:0000259" key="17">
    <source>
        <dbReference type="Pfam" id="PF20750"/>
    </source>
</evidence>
<feature type="binding site" evidence="12">
    <location>
        <position position="182"/>
    </location>
    <ligand>
        <name>ATP</name>
        <dbReference type="ChEBI" id="CHEBI:30616"/>
    </ligand>
</feature>
<feature type="binding site" evidence="12">
    <location>
        <begin position="262"/>
        <end position="263"/>
    </location>
    <ligand>
        <name>ATP</name>
        <dbReference type="ChEBI" id="CHEBI:30616"/>
    </ligand>
</feature>
<feature type="domain" description="Poly(A) polymerase RNA-binding" evidence="15">
    <location>
        <begin position="382"/>
        <end position="562"/>
    </location>
</feature>
<dbReference type="GO" id="GO:0003723">
    <property type="term" value="F:RNA binding"/>
    <property type="evidence" value="ECO:0007669"/>
    <property type="project" value="UniProtKB-UniRule"/>
</dbReference>
<keyword evidence="6 13" id="KW-0479">Metal-binding</keyword>
<feature type="domain" description="Poly(A) polymerase central" evidence="16">
    <location>
        <begin position="235"/>
        <end position="379"/>
    </location>
</feature>
<feature type="region of interest" description="Disordered" evidence="14">
    <location>
        <begin position="641"/>
        <end position="690"/>
    </location>
</feature>
<organism evidence="18 19">
    <name type="scientific">Colletotrichum chlorophyti</name>
    <dbReference type="NCBI Taxonomy" id="708187"/>
    <lineage>
        <taxon>Eukaryota</taxon>
        <taxon>Fungi</taxon>
        <taxon>Dikarya</taxon>
        <taxon>Ascomycota</taxon>
        <taxon>Pezizomycotina</taxon>
        <taxon>Sordariomycetes</taxon>
        <taxon>Hypocreomycetidae</taxon>
        <taxon>Glomerellales</taxon>
        <taxon>Glomerellaceae</taxon>
        <taxon>Colletotrichum</taxon>
    </lineage>
</organism>
<dbReference type="Proteomes" id="UP000186583">
    <property type="component" value="Unassembled WGS sequence"/>
</dbReference>
<evidence type="ECO:0000256" key="13">
    <source>
        <dbReference type="PIRSR" id="PIRSR018425-2"/>
    </source>
</evidence>
<evidence type="ECO:0000256" key="8">
    <source>
        <dbReference type="ARBA" id="ARBA00022840"/>
    </source>
</evidence>
<dbReference type="SUPFAM" id="SSF81301">
    <property type="entry name" value="Nucleotidyltransferase"/>
    <property type="match status" value="1"/>
</dbReference>
<dbReference type="InterPro" id="IPR007010">
    <property type="entry name" value="PolA_pol_RNA-bd_dom"/>
</dbReference>
<dbReference type="AlphaFoldDB" id="A0A1Q8RBT1"/>
<comment type="cofactor">
    <cofactor evidence="1">
        <name>Mn(2+)</name>
        <dbReference type="ChEBI" id="CHEBI:29035"/>
    </cofactor>
</comment>
<dbReference type="PIRSF" id="PIRSF018425">
    <property type="entry name" value="PolyA_polymerase"/>
    <property type="match status" value="1"/>
</dbReference>
<dbReference type="Pfam" id="PF04926">
    <property type="entry name" value="PAP_RNA-bind"/>
    <property type="match status" value="2"/>
</dbReference>
<evidence type="ECO:0000256" key="6">
    <source>
        <dbReference type="ARBA" id="ARBA00022723"/>
    </source>
</evidence>
<feature type="compositionally biased region" description="Polar residues" evidence="14">
    <location>
        <begin position="672"/>
        <end position="690"/>
    </location>
</feature>
<dbReference type="GO" id="GO:0006397">
    <property type="term" value="P:mRNA processing"/>
    <property type="evidence" value="ECO:0007669"/>
    <property type="project" value="UniProtKB-KW"/>
</dbReference>
<name>A0A1Q8RBT1_9PEZI</name>
<dbReference type="InterPro" id="IPR043519">
    <property type="entry name" value="NT_sf"/>
</dbReference>
<evidence type="ECO:0000256" key="1">
    <source>
        <dbReference type="ARBA" id="ARBA00001936"/>
    </source>
</evidence>
<evidence type="ECO:0000259" key="16">
    <source>
        <dbReference type="Pfam" id="PF04928"/>
    </source>
</evidence>
<comment type="cofactor">
    <cofactor evidence="13">
        <name>Mg(2+)</name>
        <dbReference type="ChEBI" id="CHEBI:18420"/>
    </cofactor>
    <text evidence="13">Binds 2 magnesium ions. Also active with manganese.</text>
</comment>
<dbReference type="EMBL" id="MPGH01000241">
    <property type="protein sequence ID" value="OLN81818.1"/>
    <property type="molecule type" value="Genomic_DNA"/>
</dbReference>
<feature type="region of interest" description="Disordered" evidence="14">
    <location>
        <begin position="499"/>
        <end position="528"/>
    </location>
</feature>
<feature type="binding site" evidence="13">
    <location>
        <position position="125"/>
    </location>
    <ligand>
        <name>Mg(2+)</name>
        <dbReference type="ChEBI" id="CHEBI:18420"/>
        <label>1</label>
        <note>catalytic</note>
    </ligand>
</feature>
<feature type="region of interest" description="Disordered" evidence="14">
    <location>
        <begin position="36"/>
        <end position="58"/>
    </location>
</feature>
<dbReference type="SUPFAM" id="SSF81631">
    <property type="entry name" value="PAP/OAS1 substrate-binding domain"/>
    <property type="match status" value="1"/>
</dbReference>
<dbReference type="OrthoDB" id="412748at2759"/>
<dbReference type="Gene3D" id="3.30.70.590">
    <property type="entry name" value="Poly(A) polymerase predicted RNA binding domain"/>
    <property type="match status" value="1"/>
</dbReference>
<dbReference type="PANTHER" id="PTHR10682:SF10">
    <property type="entry name" value="POLYNUCLEOTIDE ADENYLYLTRANSFERASE"/>
    <property type="match status" value="1"/>
</dbReference>
<feature type="domain" description="Poly(A) polymerase nucleotidyltransferase" evidence="17">
    <location>
        <begin position="9"/>
        <end position="230"/>
    </location>
</feature>
<dbReference type="InterPro" id="IPR048840">
    <property type="entry name" value="PolA_pol_NTPase"/>
</dbReference>
<protein>
    <recommendedName>
        <fullName evidence="11">Poly(A) polymerase</fullName>
        <ecNumber evidence="11">2.7.7.19</ecNumber>
    </recommendedName>
</protein>
<dbReference type="InterPro" id="IPR007012">
    <property type="entry name" value="PolA_pol_cen_dom"/>
</dbReference>
<dbReference type="CDD" id="cd05402">
    <property type="entry name" value="NT_PAP_TUTase"/>
    <property type="match status" value="1"/>
</dbReference>
<dbReference type="SUPFAM" id="SSF55003">
    <property type="entry name" value="PAP/Archaeal CCA-adding enzyme, C-terminal domain"/>
    <property type="match status" value="1"/>
</dbReference>
<dbReference type="STRING" id="708187.A0A1Q8RBT1"/>
<feature type="region of interest" description="Disordered" evidence="14">
    <location>
        <begin position="1"/>
        <end position="20"/>
    </location>
</feature>
<dbReference type="FunFam" id="1.10.1410.10:FF:000001">
    <property type="entry name" value="Putative poly(A) polymerase gamma"/>
    <property type="match status" value="1"/>
</dbReference>
<evidence type="ECO:0000256" key="7">
    <source>
        <dbReference type="ARBA" id="ARBA00022741"/>
    </source>
</evidence>
<evidence type="ECO:0000256" key="2">
    <source>
        <dbReference type="ARBA" id="ARBA00004123"/>
    </source>
</evidence>
<evidence type="ECO:0000256" key="3">
    <source>
        <dbReference type="ARBA" id="ARBA00010912"/>
    </source>
</evidence>
<dbReference type="Gene3D" id="1.10.1410.10">
    <property type="match status" value="1"/>
</dbReference>
<feature type="binding site" evidence="13">
    <location>
        <position position="182"/>
    </location>
    <ligand>
        <name>Mg(2+)</name>
        <dbReference type="ChEBI" id="CHEBI:18420"/>
        <label>2</label>
        <note>catalytic</note>
    </ligand>
</feature>
<comment type="similarity">
    <text evidence="3 11">Belongs to the poly(A) polymerase family.</text>
</comment>
<feature type="binding site" evidence="12">
    <location>
        <begin position="125"/>
        <end position="127"/>
    </location>
    <ligand>
        <name>ATP</name>
        <dbReference type="ChEBI" id="CHEBI:30616"/>
    </ligand>
</feature>